<dbReference type="GO" id="GO:0046872">
    <property type="term" value="F:metal ion binding"/>
    <property type="evidence" value="ECO:0007669"/>
    <property type="project" value="UniProtKB-KW"/>
</dbReference>
<feature type="region of interest" description="Disordered" evidence="5">
    <location>
        <begin position="137"/>
        <end position="174"/>
    </location>
</feature>
<dbReference type="PANTHER" id="PTHR33021:SF494">
    <property type="entry name" value="BLUE COPPER PROTEIN"/>
    <property type="match status" value="1"/>
</dbReference>
<proteinExistence type="predicted"/>
<dbReference type="CDD" id="cd13920">
    <property type="entry name" value="Stellacyanin"/>
    <property type="match status" value="1"/>
</dbReference>
<organism evidence="7 8">
    <name type="scientific">Daucus carota subsp. sativus</name>
    <name type="common">Carrot</name>
    <dbReference type="NCBI Taxonomy" id="79200"/>
    <lineage>
        <taxon>Eukaryota</taxon>
        <taxon>Viridiplantae</taxon>
        <taxon>Streptophyta</taxon>
        <taxon>Embryophyta</taxon>
        <taxon>Tracheophyta</taxon>
        <taxon>Spermatophyta</taxon>
        <taxon>Magnoliopsida</taxon>
        <taxon>eudicotyledons</taxon>
        <taxon>Gunneridae</taxon>
        <taxon>Pentapetalae</taxon>
        <taxon>asterids</taxon>
        <taxon>campanulids</taxon>
        <taxon>Apiales</taxon>
        <taxon>Apiaceae</taxon>
        <taxon>Apioideae</taxon>
        <taxon>Scandiceae</taxon>
        <taxon>Daucinae</taxon>
        <taxon>Daucus</taxon>
        <taxon>Daucus sect. Daucus</taxon>
    </lineage>
</organism>
<keyword evidence="3" id="KW-1015">Disulfide bond</keyword>
<dbReference type="SUPFAM" id="SSF49503">
    <property type="entry name" value="Cupredoxins"/>
    <property type="match status" value="1"/>
</dbReference>
<dbReference type="Proteomes" id="UP000077755">
    <property type="component" value="Chromosome 4"/>
</dbReference>
<reference evidence="7" key="1">
    <citation type="journal article" date="2016" name="Nat. Genet.">
        <title>A high-quality carrot genome assembly provides new insights into carotenoid accumulation and asterid genome evolution.</title>
        <authorList>
            <person name="Iorizzo M."/>
            <person name="Ellison S."/>
            <person name="Senalik D."/>
            <person name="Zeng P."/>
            <person name="Satapoomin P."/>
            <person name="Huang J."/>
            <person name="Bowman M."/>
            <person name="Iovene M."/>
            <person name="Sanseverino W."/>
            <person name="Cavagnaro P."/>
            <person name="Yildiz M."/>
            <person name="Macko-Podgorni A."/>
            <person name="Moranska E."/>
            <person name="Grzebelus E."/>
            <person name="Grzebelus D."/>
            <person name="Ashrafi H."/>
            <person name="Zheng Z."/>
            <person name="Cheng S."/>
            <person name="Spooner D."/>
            <person name="Van Deynze A."/>
            <person name="Simon P."/>
        </authorList>
    </citation>
    <scope>NUCLEOTIDE SEQUENCE</scope>
    <source>
        <tissue evidence="7">Leaf</tissue>
    </source>
</reference>
<feature type="compositionally biased region" description="Low complexity" evidence="5">
    <location>
        <begin position="137"/>
        <end position="163"/>
    </location>
</feature>
<dbReference type="FunFam" id="2.60.40.420:FF:000034">
    <property type="entry name" value="Cupredoxin superfamily protein"/>
    <property type="match status" value="1"/>
</dbReference>
<dbReference type="Gene3D" id="2.60.40.420">
    <property type="entry name" value="Cupredoxins - blue copper proteins"/>
    <property type="match status" value="1"/>
</dbReference>
<feature type="compositionally biased region" description="Polar residues" evidence="5">
    <location>
        <begin position="164"/>
        <end position="174"/>
    </location>
</feature>
<keyword evidence="1" id="KW-0479">Metal-binding</keyword>
<dbReference type="PROSITE" id="PS51485">
    <property type="entry name" value="PHYTOCYANIN"/>
    <property type="match status" value="1"/>
</dbReference>
<dbReference type="GO" id="GO:0009055">
    <property type="term" value="F:electron transfer activity"/>
    <property type="evidence" value="ECO:0007669"/>
    <property type="project" value="InterPro"/>
</dbReference>
<evidence type="ECO:0000256" key="2">
    <source>
        <dbReference type="ARBA" id="ARBA00023008"/>
    </source>
</evidence>
<evidence type="ECO:0000313" key="8">
    <source>
        <dbReference type="Proteomes" id="UP000077755"/>
    </source>
</evidence>
<reference evidence="7" key="2">
    <citation type="submission" date="2022-03" db="EMBL/GenBank/DDBJ databases">
        <title>Draft title - Genomic analysis of global carrot germplasm unveils the trajectory of domestication and the origin of high carotenoid orange carrot.</title>
        <authorList>
            <person name="Iorizzo M."/>
            <person name="Ellison S."/>
            <person name="Senalik D."/>
            <person name="Macko-Podgorni A."/>
            <person name="Grzebelus D."/>
            <person name="Bostan H."/>
            <person name="Rolling W."/>
            <person name="Curaba J."/>
            <person name="Simon P."/>
        </authorList>
    </citation>
    <scope>NUCLEOTIDE SEQUENCE</scope>
    <source>
        <tissue evidence="7">Leaf</tissue>
    </source>
</reference>
<dbReference type="InterPro" id="IPR003245">
    <property type="entry name" value="Phytocyanin_dom"/>
</dbReference>
<dbReference type="Gramene" id="KZM97743">
    <property type="protein sequence ID" value="KZM97743"/>
    <property type="gene ID" value="DCAR_014895"/>
</dbReference>
<dbReference type="InterPro" id="IPR039391">
    <property type="entry name" value="Phytocyanin-like"/>
</dbReference>
<sequence>MASGRVNVVAFFVVMVIGAAMQMESTDAQKTHDVNGPAGWIIPSSPNVYSTWAASQTFAVGDTLVFNFTTGAHTAAQVTKAAYDACTITNPIAVWQTGPSSVKLNSSGPHYYICTIPSHCSLGQKVAITVGAAATSPASAPSPAATPTEAPAPGSTATPSDAPGSTTTPSAETPGNSASFAAAAWPLTVLSAAAMALFF</sequence>
<dbReference type="Pfam" id="PF02298">
    <property type="entry name" value="Cu_bind_like"/>
    <property type="match status" value="1"/>
</dbReference>
<dbReference type="InterPro" id="IPR028871">
    <property type="entry name" value="BlueCu_1_BS"/>
</dbReference>
<protein>
    <submittedName>
        <fullName evidence="7">Uncharacterized protein</fullName>
    </submittedName>
</protein>
<feature type="chain" id="PRO_5043937984" evidence="6">
    <location>
        <begin position="29"/>
        <end position="199"/>
    </location>
</feature>
<evidence type="ECO:0000256" key="1">
    <source>
        <dbReference type="ARBA" id="ARBA00022723"/>
    </source>
</evidence>
<evidence type="ECO:0000256" key="3">
    <source>
        <dbReference type="ARBA" id="ARBA00023157"/>
    </source>
</evidence>
<keyword evidence="8" id="KW-1185">Reference proteome</keyword>
<evidence type="ECO:0000256" key="6">
    <source>
        <dbReference type="SAM" id="SignalP"/>
    </source>
</evidence>
<dbReference type="PROSITE" id="PS00196">
    <property type="entry name" value="COPPER_BLUE"/>
    <property type="match status" value="1"/>
</dbReference>
<name>A0A165WWZ7_DAUCS</name>
<keyword evidence="4" id="KW-0325">Glycoprotein</keyword>
<keyword evidence="2" id="KW-0186">Copper</keyword>
<gene>
    <name evidence="7" type="ORF">DCAR_0415940</name>
</gene>
<keyword evidence="6" id="KW-0732">Signal</keyword>
<accession>A0A165WWZ7</accession>
<evidence type="ECO:0000256" key="5">
    <source>
        <dbReference type="SAM" id="MobiDB-lite"/>
    </source>
</evidence>
<dbReference type="GO" id="GO:0005886">
    <property type="term" value="C:plasma membrane"/>
    <property type="evidence" value="ECO:0007669"/>
    <property type="project" value="TreeGrafter"/>
</dbReference>
<evidence type="ECO:0000313" key="7">
    <source>
        <dbReference type="EMBL" id="WOG96604.1"/>
    </source>
</evidence>
<evidence type="ECO:0000256" key="4">
    <source>
        <dbReference type="ARBA" id="ARBA00023180"/>
    </source>
</evidence>
<dbReference type="PANTHER" id="PTHR33021">
    <property type="entry name" value="BLUE COPPER PROTEIN"/>
    <property type="match status" value="1"/>
</dbReference>
<feature type="signal peptide" evidence="6">
    <location>
        <begin position="1"/>
        <end position="28"/>
    </location>
</feature>
<dbReference type="InterPro" id="IPR008972">
    <property type="entry name" value="Cupredoxin"/>
</dbReference>
<dbReference type="AlphaFoldDB" id="A0A165WWZ7"/>
<dbReference type="EMBL" id="CP093346">
    <property type="protein sequence ID" value="WOG96604.1"/>
    <property type="molecule type" value="Genomic_DNA"/>
</dbReference>
<dbReference type="OMA" id="FITGEHD"/>